<gene>
    <name evidence="2" type="ORF">VSDG_06417</name>
</gene>
<name>A0A423VPR6_CYTCH</name>
<keyword evidence="3" id="KW-1185">Reference proteome</keyword>
<feature type="compositionally biased region" description="Polar residues" evidence="1">
    <location>
        <begin position="1"/>
        <end position="18"/>
    </location>
</feature>
<protein>
    <recommendedName>
        <fullName evidence="4">F-box domain-containing protein</fullName>
    </recommendedName>
</protein>
<dbReference type="EMBL" id="LJZO01000035">
    <property type="protein sequence ID" value="ROV92911.1"/>
    <property type="molecule type" value="Genomic_DNA"/>
</dbReference>
<organism evidence="2 3">
    <name type="scientific">Cytospora chrysosperma</name>
    <name type="common">Cytospora canker fungus</name>
    <name type="synonym">Sphaeria chrysosperma</name>
    <dbReference type="NCBI Taxonomy" id="252740"/>
    <lineage>
        <taxon>Eukaryota</taxon>
        <taxon>Fungi</taxon>
        <taxon>Dikarya</taxon>
        <taxon>Ascomycota</taxon>
        <taxon>Pezizomycotina</taxon>
        <taxon>Sordariomycetes</taxon>
        <taxon>Sordariomycetidae</taxon>
        <taxon>Diaporthales</taxon>
        <taxon>Cytosporaceae</taxon>
        <taxon>Cytospora</taxon>
    </lineage>
</organism>
<comment type="caution">
    <text evidence="2">The sequence shown here is derived from an EMBL/GenBank/DDBJ whole genome shotgun (WGS) entry which is preliminary data.</text>
</comment>
<dbReference type="AlphaFoldDB" id="A0A423VPR6"/>
<dbReference type="OrthoDB" id="1740265at2759"/>
<evidence type="ECO:0000313" key="2">
    <source>
        <dbReference type="EMBL" id="ROV92911.1"/>
    </source>
</evidence>
<evidence type="ECO:0008006" key="4">
    <source>
        <dbReference type="Google" id="ProtNLM"/>
    </source>
</evidence>
<accession>A0A423VPR6</accession>
<evidence type="ECO:0000256" key="1">
    <source>
        <dbReference type="SAM" id="MobiDB-lite"/>
    </source>
</evidence>
<reference evidence="2 3" key="1">
    <citation type="submission" date="2015-09" db="EMBL/GenBank/DDBJ databases">
        <title>Host preference determinants of Valsa canker pathogens revealed by comparative genomics.</title>
        <authorList>
            <person name="Yin Z."/>
            <person name="Huang L."/>
        </authorList>
    </citation>
    <scope>NUCLEOTIDE SEQUENCE [LARGE SCALE GENOMIC DNA]</scope>
    <source>
        <strain evidence="2 3">YSFL</strain>
    </source>
</reference>
<proteinExistence type="predicted"/>
<sequence length="409" mass="46775">MEVPLTLSTGMVAQSSGDTAPPAPTVSDRSTTSVQDFSTEIVFRIVDFVDSPDLHNLNLTNKTFHLAIQQQRWTHARLVGRPQHMSNMIRCLLKMAQDPNNLIGLKKIKTVTIVVPPEPATQVPRREMDWAFADELKYSSLGAPGLALQFVQLFNLLSNKKQCPQLNHITFDPSGLGPEQLDEFNELQSTMLHPINVESLRIRGKDERDATYDLMEKCVVTRLQTLHVFHTLFWRGNKQALRYNHWPNLRKLHFTAPSGIDDLGEDTYIEAPSLEWLSIDGDDSRYGDRGTPWAGVYFIEDRAGYLAEKFPKLKRLAITWRNVTLSEGDTLSEWLDPVSEEDAYVEPKIGFLNVARFYFDENPSLELMTFRFSFPELVEVERVDGQDLVLGRRDWVKEPREDGWPTICP</sequence>
<dbReference type="Proteomes" id="UP000284375">
    <property type="component" value="Unassembled WGS sequence"/>
</dbReference>
<evidence type="ECO:0000313" key="3">
    <source>
        <dbReference type="Proteomes" id="UP000284375"/>
    </source>
</evidence>
<feature type="region of interest" description="Disordered" evidence="1">
    <location>
        <begin position="1"/>
        <end position="31"/>
    </location>
</feature>